<evidence type="ECO:0000256" key="1">
    <source>
        <dbReference type="SAM" id="Phobius"/>
    </source>
</evidence>
<dbReference type="SMART" id="SM00052">
    <property type="entry name" value="EAL"/>
    <property type="match status" value="1"/>
</dbReference>
<dbReference type="InterPro" id="IPR029787">
    <property type="entry name" value="Nucleotide_cyclase"/>
</dbReference>
<accession>A0A1B1UEV2</accession>
<dbReference type="CDD" id="cd01948">
    <property type="entry name" value="EAL"/>
    <property type="match status" value="1"/>
</dbReference>
<dbReference type="PROSITE" id="PS50887">
    <property type="entry name" value="GGDEF"/>
    <property type="match status" value="1"/>
</dbReference>
<dbReference type="CDD" id="cd01949">
    <property type="entry name" value="GGDEF"/>
    <property type="match status" value="1"/>
</dbReference>
<feature type="transmembrane region" description="Helical" evidence="1">
    <location>
        <begin position="20"/>
        <end position="43"/>
    </location>
</feature>
<dbReference type="SUPFAM" id="SSF141868">
    <property type="entry name" value="EAL domain-like"/>
    <property type="match status" value="1"/>
</dbReference>
<evidence type="ECO:0000313" key="4">
    <source>
        <dbReference type="EMBL" id="ANW01290.1"/>
    </source>
</evidence>
<dbReference type="SUPFAM" id="SSF55785">
    <property type="entry name" value="PYP-like sensor domain (PAS domain)"/>
    <property type="match status" value="1"/>
</dbReference>
<dbReference type="Gene3D" id="3.30.70.270">
    <property type="match status" value="1"/>
</dbReference>
<protein>
    <recommendedName>
        <fullName evidence="6">Diguanylate cyclase</fullName>
    </recommendedName>
</protein>
<dbReference type="Gene3D" id="3.20.20.450">
    <property type="entry name" value="EAL domain"/>
    <property type="match status" value="1"/>
</dbReference>
<dbReference type="InterPro" id="IPR043128">
    <property type="entry name" value="Rev_trsase/Diguanyl_cyclase"/>
</dbReference>
<organism evidence="4 5">
    <name type="scientific">Bradyrhizobium icense</name>
    <dbReference type="NCBI Taxonomy" id="1274631"/>
    <lineage>
        <taxon>Bacteria</taxon>
        <taxon>Pseudomonadati</taxon>
        <taxon>Pseudomonadota</taxon>
        <taxon>Alphaproteobacteria</taxon>
        <taxon>Hyphomicrobiales</taxon>
        <taxon>Nitrobacteraceae</taxon>
        <taxon>Bradyrhizobium</taxon>
    </lineage>
</organism>
<dbReference type="SMART" id="SM00267">
    <property type="entry name" value="GGDEF"/>
    <property type="match status" value="1"/>
</dbReference>
<reference evidence="4 5" key="1">
    <citation type="submission" date="2016-07" db="EMBL/GenBank/DDBJ databases">
        <title>Complete genome sequence of Bradyrhizobium icense LMTR 13T, a potential inoculant strain isolated from lima bean (Phaseolus lunatus) in Peru.</title>
        <authorList>
            <person name="Ormeno-Orrillo E."/>
            <person name="Duran D."/>
            <person name="Rogel M.A."/>
            <person name="Rey L."/>
            <person name="Imperial J."/>
            <person name="Ruiz-Argueso T."/>
            <person name="Martinez-Romero E."/>
        </authorList>
    </citation>
    <scope>NUCLEOTIDE SEQUENCE [LARGE SCALE GENOMIC DNA]</scope>
    <source>
        <strain evidence="4 5">LMTR 13</strain>
    </source>
</reference>
<keyword evidence="1" id="KW-0812">Transmembrane</keyword>
<sequence>MGIESDQKLHGGPADKAGLFTLLAVCAVLLATAVLAQFAVSTWSLRERVLLGLAAVLAVAAGLLLRRDRLTDQRLAAERRQLSIAVNNIPQGLVLYDAAARIIICNQPYLDMFGLSPDVAKPGCTMQRLIAHRKETGSFDGDVDAFCNAIIQKVSLGKATRQLTKAPGGRAIEIINRPLKGGGWVATIEDITERKRAEERIAHLAHYDGLTDLPNRILFRERLEYSLKALRAGEQLAALYIDIDEFKSVNDALGHAIGDELLKGVADRLRGCLRETDVGARLGGDEFAVIQMPIKNRSETTRLVDEIHSAIRQPFECMGHLITTDASIGIALAPGDGVDLDQLLRNADLALYGAKGDGRRTYRFFETGMDQRAKTRRSLELELRQAISDGSLETYYQPVVNIEDGKISSCEALLRWRHPERGMISPAEFIPIAEDSGLINELGQWVLNAACAEAVNWPDHVRVAVNVSPVQFRSQSLALNVAAALAASGLPASRLELEITEAVLIRDDAALDALHQLRKLGVRIALDDFGTGYSSLSYLQRFPFDKIKIDRSFIRDIAGPGASSSIVQAVVNIAAASDMTTTAEGVETAQQRNLLYILGCTEMQGYLFSPAISAVEVRRLLLTHSGMAMSAA</sequence>
<keyword evidence="5" id="KW-1185">Reference proteome</keyword>
<dbReference type="Pfam" id="PF00563">
    <property type="entry name" value="EAL"/>
    <property type="match status" value="1"/>
</dbReference>
<keyword evidence="1" id="KW-1133">Transmembrane helix</keyword>
<dbReference type="PANTHER" id="PTHR44757">
    <property type="entry name" value="DIGUANYLATE CYCLASE DGCP"/>
    <property type="match status" value="1"/>
</dbReference>
<dbReference type="InterPro" id="IPR000160">
    <property type="entry name" value="GGDEF_dom"/>
</dbReference>
<dbReference type="SUPFAM" id="SSF55073">
    <property type="entry name" value="Nucleotide cyclase"/>
    <property type="match status" value="1"/>
</dbReference>
<dbReference type="KEGG" id="bic:LMTR13_15065"/>
<gene>
    <name evidence="4" type="ORF">LMTR13_15065</name>
</gene>
<dbReference type="PANTHER" id="PTHR44757:SF2">
    <property type="entry name" value="BIOFILM ARCHITECTURE MAINTENANCE PROTEIN MBAA"/>
    <property type="match status" value="1"/>
</dbReference>
<dbReference type="InterPro" id="IPR035965">
    <property type="entry name" value="PAS-like_dom_sf"/>
</dbReference>
<name>A0A1B1UEV2_9BRAD</name>
<feature type="domain" description="EAL" evidence="2">
    <location>
        <begin position="376"/>
        <end position="625"/>
    </location>
</feature>
<dbReference type="Gene3D" id="3.30.450.20">
    <property type="entry name" value="PAS domain"/>
    <property type="match status" value="1"/>
</dbReference>
<dbReference type="NCBIfam" id="TIGR00254">
    <property type="entry name" value="GGDEF"/>
    <property type="match status" value="1"/>
</dbReference>
<evidence type="ECO:0000259" key="3">
    <source>
        <dbReference type="PROSITE" id="PS50887"/>
    </source>
</evidence>
<dbReference type="EMBL" id="CP016428">
    <property type="protein sequence ID" value="ANW01290.1"/>
    <property type="molecule type" value="Genomic_DNA"/>
</dbReference>
<dbReference type="Pfam" id="PF12860">
    <property type="entry name" value="PAS_7"/>
    <property type="match status" value="1"/>
</dbReference>
<dbReference type="PROSITE" id="PS50883">
    <property type="entry name" value="EAL"/>
    <property type="match status" value="1"/>
</dbReference>
<proteinExistence type="predicted"/>
<feature type="domain" description="GGDEF" evidence="3">
    <location>
        <begin position="234"/>
        <end position="367"/>
    </location>
</feature>
<dbReference type="InterPro" id="IPR001633">
    <property type="entry name" value="EAL_dom"/>
</dbReference>
<dbReference type="Pfam" id="PF00990">
    <property type="entry name" value="GGDEF"/>
    <property type="match status" value="1"/>
</dbReference>
<evidence type="ECO:0008006" key="6">
    <source>
        <dbReference type="Google" id="ProtNLM"/>
    </source>
</evidence>
<feature type="transmembrane region" description="Helical" evidence="1">
    <location>
        <begin position="49"/>
        <end position="65"/>
    </location>
</feature>
<dbReference type="RefSeq" id="WP_065728555.1">
    <property type="nucleotide sequence ID" value="NZ_CP016428.1"/>
</dbReference>
<dbReference type="Proteomes" id="UP000092839">
    <property type="component" value="Chromosome"/>
</dbReference>
<keyword evidence="1" id="KW-0472">Membrane</keyword>
<evidence type="ECO:0000313" key="5">
    <source>
        <dbReference type="Proteomes" id="UP000092839"/>
    </source>
</evidence>
<dbReference type="InterPro" id="IPR052155">
    <property type="entry name" value="Biofilm_reg_signaling"/>
</dbReference>
<dbReference type="AlphaFoldDB" id="A0A1B1UEV2"/>
<evidence type="ECO:0000259" key="2">
    <source>
        <dbReference type="PROSITE" id="PS50883"/>
    </source>
</evidence>
<dbReference type="STRING" id="1274631.LMTR13_15065"/>
<dbReference type="InterPro" id="IPR035919">
    <property type="entry name" value="EAL_sf"/>
</dbReference>